<accession>A0A8B8DBA0</accession>
<name>A0A8B8DBA0_CRAVI</name>
<dbReference type="Proteomes" id="UP000694844">
    <property type="component" value="Chromosome 3"/>
</dbReference>
<dbReference type="OrthoDB" id="4215474at2759"/>
<keyword evidence="4" id="KW-0378">Hydrolase</keyword>
<dbReference type="SUPFAM" id="SSF55920">
    <property type="entry name" value="Creatinase/aminopeptidase"/>
    <property type="match status" value="1"/>
</dbReference>
<dbReference type="InterPro" id="IPR029149">
    <property type="entry name" value="Creatin/AminoP/Spt16_N"/>
</dbReference>
<evidence type="ECO:0000256" key="2">
    <source>
        <dbReference type="ARBA" id="ARBA00008766"/>
    </source>
</evidence>
<organism evidence="7 9">
    <name type="scientific">Crassostrea virginica</name>
    <name type="common">Eastern oyster</name>
    <dbReference type="NCBI Taxonomy" id="6565"/>
    <lineage>
        <taxon>Eukaryota</taxon>
        <taxon>Metazoa</taxon>
        <taxon>Spiralia</taxon>
        <taxon>Lophotrochozoa</taxon>
        <taxon>Mollusca</taxon>
        <taxon>Bivalvia</taxon>
        <taxon>Autobranchia</taxon>
        <taxon>Pteriomorphia</taxon>
        <taxon>Ostreida</taxon>
        <taxon>Ostreoidea</taxon>
        <taxon>Ostreidae</taxon>
        <taxon>Crassostrea</taxon>
    </lineage>
</organism>
<gene>
    <name evidence="8 9" type="primary">LOC111125621</name>
</gene>
<dbReference type="Pfam" id="PF05195">
    <property type="entry name" value="AMP_N"/>
    <property type="match status" value="1"/>
</dbReference>
<evidence type="ECO:0000313" key="8">
    <source>
        <dbReference type="RefSeq" id="XP_022325307.1"/>
    </source>
</evidence>
<dbReference type="SMART" id="SM01011">
    <property type="entry name" value="AMP_N"/>
    <property type="match status" value="1"/>
</dbReference>
<dbReference type="RefSeq" id="XP_022325308.1">
    <property type="nucleotide sequence ID" value="XM_022469600.1"/>
</dbReference>
<dbReference type="Gene3D" id="3.40.350.10">
    <property type="entry name" value="Creatinase/prolidase N-terminal domain"/>
    <property type="match status" value="1"/>
</dbReference>
<dbReference type="Gene3D" id="3.90.230.10">
    <property type="entry name" value="Creatinase/methionine aminopeptidase superfamily"/>
    <property type="match status" value="1"/>
</dbReference>
<dbReference type="AlphaFoldDB" id="A0A8B8DBA0"/>
<proteinExistence type="inferred from homology"/>
<dbReference type="InterPro" id="IPR036005">
    <property type="entry name" value="Creatinase/aminopeptidase-like"/>
</dbReference>
<evidence type="ECO:0000256" key="4">
    <source>
        <dbReference type="ARBA" id="ARBA00022801"/>
    </source>
</evidence>
<evidence type="ECO:0000313" key="9">
    <source>
        <dbReference type="RefSeq" id="XP_022325308.1"/>
    </source>
</evidence>
<dbReference type="GO" id="GO:0030145">
    <property type="term" value="F:manganese ion binding"/>
    <property type="evidence" value="ECO:0007669"/>
    <property type="project" value="InterPro"/>
</dbReference>
<dbReference type="RefSeq" id="XP_022325307.1">
    <property type="nucleotide sequence ID" value="XM_022469599.1"/>
</dbReference>
<evidence type="ECO:0000313" key="7">
    <source>
        <dbReference type="Proteomes" id="UP000694844"/>
    </source>
</evidence>
<reference evidence="8 9" key="1">
    <citation type="submission" date="2025-04" db="UniProtKB">
        <authorList>
            <consortium name="RefSeq"/>
        </authorList>
    </citation>
    <scope>IDENTIFICATION</scope>
    <source>
        <tissue evidence="8 9">Whole sample</tissue>
    </source>
</reference>
<keyword evidence="5" id="KW-0464">Manganese</keyword>
<comment type="similarity">
    <text evidence="2">Belongs to the peptidase M24B family.</text>
</comment>
<dbReference type="KEGG" id="cvn:111125621"/>
<protein>
    <submittedName>
        <fullName evidence="8 9">Probable Xaa-Pro aminopeptidase 3</fullName>
    </submittedName>
</protein>
<evidence type="ECO:0000256" key="3">
    <source>
        <dbReference type="ARBA" id="ARBA00022723"/>
    </source>
</evidence>
<evidence type="ECO:0000256" key="1">
    <source>
        <dbReference type="ARBA" id="ARBA00001936"/>
    </source>
</evidence>
<feature type="domain" description="Aminopeptidase P N-terminal" evidence="6">
    <location>
        <begin position="39"/>
        <end position="185"/>
    </location>
</feature>
<comment type="cofactor">
    <cofactor evidence="1">
        <name>Mn(2+)</name>
        <dbReference type="ChEBI" id="CHEBI:29035"/>
    </cofactor>
</comment>
<dbReference type="SUPFAM" id="SSF53092">
    <property type="entry name" value="Creatinase/prolidase N-terminal domain"/>
    <property type="match status" value="1"/>
</dbReference>
<dbReference type="PANTHER" id="PTHR43226">
    <property type="entry name" value="XAA-PRO AMINOPEPTIDASE 3"/>
    <property type="match status" value="1"/>
</dbReference>
<dbReference type="PANTHER" id="PTHR43226:SF4">
    <property type="entry name" value="XAA-PRO AMINOPEPTIDASE 3"/>
    <property type="match status" value="1"/>
</dbReference>
<dbReference type="Pfam" id="PF00557">
    <property type="entry name" value="Peptidase_M24"/>
    <property type="match status" value="1"/>
</dbReference>
<keyword evidence="7" id="KW-1185">Reference proteome</keyword>
<keyword evidence="3" id="KW-0479">Metal-binding</keyword>
<dbReference type="InterPro" id="IPR007865">
    <property type="entry name" value="Aminopep_P_N"/>
</dbReference>
<sequence>MDLRKRIRLLSVCVTQCRWNSTGYFSPKLQKISKDPSNISVDEYKTRRQNLFKLCIESEARRNSRNFLLCVPAAPPAYYSDQILYPFRQNTEFNYLCGYPKPNSVLFMFSDPANDKENFKSILFVPQVFEHQKIWDGEFEGVDKIAESTGVCEVRFTNEIASFLSTYVKDSVKFSLWYNYQKLANPEFHSRVMADFLRQGKYKKLENCDLLVQSLRVIKSQAEIALMKKSMQITEAAFKAVDDMIDEWEAGNAKNSFFEYEIQAIMEYVCQLNGGRLAYIPVIAGGNRGNTIHYVQNKHEIKPKELLLIDAGCEYKGYTTDITRVLNISGLTYEQEFVIGIVQLVQEACISMCTPENSLNDIYDKMMRIIGECVQVMGFLDHNLNGKQFYLGANRYCPHHVGHYLGMDLHDTPLVSKDRKLEPGTVVTIEPGLYLRPEYVPRNLSLFQGIAVRLEENILVTKGKPVNLSKNVAPREKTPIARDTDFCIFQPSLENVIQEFLSQYTRFKTYN</sequence>
<dbReference type="GeneID" id="111125621"/>
<dbReference type="GO" id="GO:0005739">
    <property type="term" value="C:mitochondrion"/>
    <property type="evidence" value="ECO:0007669"/>
    <property type="project" value="TreeGrafter"/>
</dbReference>
<dbReference type="InterPro" id="IPR052433">
    <property type="entry name" value="X-Pro_dipept-like"/>
</dbReference>
<keyword evidence="8 9" id="KW-0031">Aminopeptidase</keyword>
<evidence type="ECO:0000256" key="5">
    <source>
        <dbReference type="ARBA" id="ARBA00023211"/>
    </source>
</evidence>
<evidence type="ECO:0000259" key="6">
    <source>
        <dbReference type="SMART" id="SM01011"/>
    </source>
</evidence>
<dbReference type="GO" id="GO:0006508">
    <property type="term" value="P:proteolysis"/>
    <property type="evidence" value="ECO:0007669"/>
    <property type="project" value="TreeGrafter"/>
</dbReference>
<keyword evidence="8 9" id="KW-0645">Protease</keyword>
<dbReference type="GO" id="GO:0070006">
    <property type="term" value="F:metalloaminopeptidase activity"/>
    <property type="evidence" value="ECO:0007669"/>
    <property type="project" value="InterPro"/>
</dbReference>
<dbReference type="InterPro" id="IPR000994">
    <property type="entry name" value="Pept_M24"/>
</dbReference>